<gene>
    <name evidence="2" type="ORF">DPMN_127664</name>
</gene>
<name>A0A9D4JWP9_DREPO</name>
<dbReference type="AlphaFoldDB" id="A0A9D4JWP9"/>
<organism evidence="2 3">
    <name type="scientific">Dreissena polymorpha</name>
    <name type="common">Zebra mussel</name>
    <name type="synonym">Mytilus polymorpha</name>
    <dbReference type="NCBI Taxonomy" id="45954"/>
    <lineage>
        <taxon>Eukaryota</taxon>
        <taxon>Metazoa</taxon>
        <taxon>Spiralia</taxon>
        <taxon>Lophotrochozoa</taxon>
        <taxon>Mollusca</taxon>
        <taxon>Bivalvia</taxon>
        <taxon>Autobranchia</taxon>
        <taxon>Heteroconchia</taxon>
        <taxon>Euheterodonta</taxon>
        <taxon>Imparidentia</taxon>
        <taxon>Neoheterodontei</taxon>
        <taxon>Myida</taxon>
        <taxon>Dreissenoidea</taxon>
        <taxon>Dreissenidae</taxon>
        <taxon>Dreissena</taxon>
    </lineage>
</organism>
<reference evidence="2" key="1">
    <citation type="journal article" date="2019" name="bioRxiv">
        <title>The Genome of the Zebra Mussel, Dreissena polymorpha: A Resource for Invasive Species Research.</title>
        <authorList>
            <person name="McCartney M.A."/>
            <person name="Auch B."/>
            <person name="Kono T."/>
            <person name="Mallez S."/>
            <person name="Zhang Y."/>
            <person name="Obille A."/>
            <person name="Becker A."/>
            <person name="Abrahante J.E."/>
            <person name="Garbe J."/>
            <person name="Badalamenti J.P."/>
            <person name="Herman A."/>
            <person name="Mangelson H."/>
            <person name="Liachko I."/>
            <person name="Sullivan S."/>
            <person name="Sone E.D."/>
            <person name="Koren S."/>
            <person name="Silverstein K.A.T."/>
            <person name="Beckman K.B."/>
            <person name="Gohl D.M."/>
        </authorList>
    </citation>
    <scope>NUCLEOTIDE SEQUENCE</scope>
    <source>
        <strain evidence="2">Duluth1</strain>
        <tissue evidence="2">Whole animal</tissue>
    </source>
</reference>
<sequence length="181" mass="20446">MLYSEVCCRGGQVNDAAEKYSGNGCEKETRNWMLRKRDAFKVCCRGGQVNSAKEGRKGMLQKLIWSERFYRMRAAMRTKNCGRRDTMKLEVLKREGCNEMRSAIEVPQWCDATGNKGVTVHDFIVEEYGRRKTTTGEAWYGLGLGLVLGPKPNPNPNPTPNPNPYPNPFLGLSPLTMPRPL</sequence>
<evidence type="ECO:0000313" key="2">
    <source>
        <dbReference type="EMBL" id="KAH3825784.1"/>
    </source>
</evidence>
<keyword evidence="3" id="KW-1185">Reference proteome</keyword>
<evidence type="ECO:0000313" key="3">
    <source>
        <dbReference type="Proteomes" id="UP000828390"/>
    </source>
</evidence>
<reference evidence="2" key="2">
    <citation type="submission" date="2020-11" db="EMBL/GenBank/DDBJ databases">
        <authorList>
            <person name="McCartney M.A."/>
            <person name="Auch B."/>
            <person name="Kono T."/>
            <person name="Mallez S."/>
            <person name="Becker A."/>
            <person name="Gohl D.M."/>
            <person name="Silverstein K.A.T."/>
            <person name="Koren S."/>
            <person name="Bechman K.B."/>
            <person name="Herman A."/>
            <person name="Abrahante J.E."/>
            <person name="Garbe J."/>
        </authorList>
    </citation>
    <scope>NUCLEOTIDE SEQUENCE</scope>
    <source>
        <strain evidence="2">Duluth1</strain>
        <tissue evidence="2">Whole animal</tissue>
    </source>
</reference>
<evidence type="ECO:0000256" key="1">
    <source>
        <dbReference type="SAM" id="MobiDB-lite"/>
    </source>
</evidence>
<feature type="compositionally biased region" description="Pro residues" evidence="1">
    <location>
        <begin position="151"/>
        <end position="167"/>
    </location>
</feature>
<comment type="caution">
    <text evidence="2">The sequence shown here is derived from an EMBL/GenBank/DDBJ whole genome shotgun (WGS) entry which is preliminary data.</text>
</comment>
<dbReference type="EMBL" id="JAIWYP010000005">
    <property type="protein sequence ID" value="KAH3825784.1"/>
    <property type="molecule type" value="Genomic_DNA"/>
</dbReference>
<feature type="region of interest" description="Disordered" evidence="1">
    <location>
        <begin position="151"/>
        <end position="181"/>
    </location>
</feature>
<accession>A0A9D4JWP9</accession>
<protein>
    <submittedName>
        <fullName evidence="2">Uncharacterized protein</fullName>
    </submittedName>
</protein>
<proteinExistence type="predicted"/>
<dbReference type="Proteomes" id="UP000828390">
    <property type="component" value="Unassembled WGS sequence"/>
</dbReference>